<reference evidence="4" key="1">
    <citation type="journal article" date="2013" name="Nat. Genet.">
        <title>The Capsella rubella genome and the genomic consequences of rapid mating system evolution.</title>
        <authorList>
            <person name="Slotte T."/>
            <person name="Hazzouri K.M."/>
            <person name="Agren J.A."/>
            <person name="Koenig D."/>
            <person name="Maumus F."/>
            <person name="Guo Y.L."/>
            <person name="Steige K."/>
            <person name="Platts A.E."/>
            <person name="Escobar J.S."/>
            <person name="Newman L.K."/>
            <person name="Wang W."/>
            <person name="Mandakova T."/>
            <person name="Vello E."/>
            <person name="Smith L.M."/>
            <person name="Henz S.R."/>
            <person name="Steffen J."/>
            <person name="Takuno S."/>
            <person name="Brandvain Y."/>
            <person name="Coop G."/>
            <person name="Andolfatto P."/>
            <person name="Hu T.T."/>
            <person name="Blanchette M."/>
            <person name="Clark R.M."/>
            <person name="Quesneville H."/>
            <person name="Nordborg M."/>
            <person name="Gaut B.S."/>
            <person name="Lysak M.A."/>
            <person name="Jenkins J."/>
            <person name="Grimwood J."/>
            <person name="Chapman J."/>
            <person name="Prochnik S."/>
            <person name="Shu S."/>
            <person name="Rokhsar D."/>
            <person name="Schmutz J."/>
            <person name="Weigel D."/>
            <person name="Wright S.I."/>
        </authorList>
    </citation>
    <scope>NUCLEOTIDE SEQUENCE [LARGE SCALE GENOMIC DNA]</scope>
    <source>
        <strain evidence="4">cv. Monte Gargano</strain>
    </source>
</reference>
<dbReference type="PRINTS" id="PR00081">
    <property type="entry name" value="GDHRDH"/>
</dbReference>
<proteinExistence type="inferred from homology"/>
<dbReference type="EMBL" id="KB870812">
    <property type="protein sequence ID" value="EOA15165.1"/>
    <property type="molecule type" value="Genomic_DNA"/>
</dbReference>
<dbReference type="PANTHER" id="PTHR24320">
    <property type="entry name" value="RETINOL DEHYDROGENASE"/>
    <property type="match status" value="1"/>
</dbReference>
<evidence type="ECO:0000313" key="4">
    <source>
        <dbReference type="Proteomes" id="UP000029121"/>
    </source>
</evidence>
<sequence length="295" mass="33206">MKMSSEASSLTKKKKQGLGWIESIKGWSCVFHEFLFQRFTASHLQNPLPLPSLNHLTCIVTGSTSGIGRETARQLAEAGAHVVMAVRNTKAAHELIQQWQKDWSGKGLPLNLEAMELDLLSLDSVVRFCNVWNVRLSPLHVLINNAGIFAMGVYKPRRICRQQACTETRISVVCLSPGIVLTNVARDLPRYVQVQYALIPYFIFSPQEGCRSTLFSATDSQIPEHCEMLKTNDKPICTFISQNCKHTKPSEEAHNIETANRVWEKTMELIGLPLDALEKLIEGQEVQCRYGTHQE</sequence>
<evidence type="ECO:0000256" key="1">
    <source>
        <dbReference type="ARBA" id="ARBA00006484"/>
    </source>
</evidence>
<name>R0GS45_9BRAS</name>
<comment type="similarity">
    <text evidence="1">Belongs to the short-chain dehydrogenases/reductases (SDR) family.</text>
</comment>
<dbReference type="InterPro" id="IPR036291">
    <property type="entry name" value="NAD(P)-bd_dom_sf"/>
</dbReference>
<dbReference type="GO" id="GO:0016491">
    <property type="term" value="F:oxidoreductase activity"/>
    <property type="evidence" value="ECO:0007669"/>
    <property type="project" value="UniProtKB-KW"/>
</dbReference>
<dbReference type="Gene3D" id="3.40.50.720">
    <property type="entry name" value="NAD(P)-binding Rossmann-like Domain"/>
    <property type="match status" value="2"/>
</dbReference>
<protein>
    <submittedName>
        <fullName evidence="3">Uncharacterized protein</fullName>
    </submittedName>
</protein>
<dbReference type="SUPFAM" id="SSF51735">
    <property type="entry name" value="NAD(P)-binding Rossmann-fold domains"/>
    <property type="match status" value="1"/>
</dbReference>
<dbReference type="Proteomes" id="UP000029121">
    <property type="component" value="Unassembled WGS sequence"/>
</dbReference>
<dbReference type="STRING" id="81985.R0GS45"/>
<keyword evidence="4" id="KW-1185">Reference proteome</keyword>
<dbReference type="eggNOG" id="KOG1208">
    <property type="taxonomic scope" value="Eukaryota"/>
</dbReference>
<dbReference type="Pfam" id="PF00106">
    <property type="entry name" value="adh_short"/>
    <property type="match status" value="1"/>
</dbReference>
<organism evidence="3 4">
    <name type="scientific">Capsella rubella</name>
    <dbReference type="NCBI Taxonomy" id="81985"/>
    <lineage>
        <taxon>Eukaryota</taxon>
        <taxon>Viridiplantae</taxon>
        <taxon>Streptophyta</taxon>
        <taxon>Embryophyta</taxon>
        <taxon>Tracheophyta</taxon>
        <taxon>Spermatophyta</taxon>
        <taxon>Magnoliopsida</taxon>
        <taxon>eudicotyledons</taxon>
        <taxon>Gunneridae</taxon>
        <taxon>Pentapetalae</taxon>
        <taxon>rosids</taxon>
        <taxon>malvids</taxon>
        <taxon>Brassicales</taxon>
        <taxon>Brassicaceae</taxon>
        <taxon>Camelineae</taxon>
        <taxon>Capsella</taxon>
    </lineage>
</organism>
<gene>
    <name evidence="3" type="ORF">CARUB_v10028544mg</name>
</gene>
<evidence type="ECO:0000256" key="2">
    <source>
        <dbReference type="ARBA" id="ARBA00023002"/>
    </source>
</evidence>
<dbReference type="InterPro" id="IPR002347">
    <property type="entry name" value="SDR_fam"/>
</dbReference>
<evidence type="ECO:0000313" key="3">
    <source>
        <dbReference type="EMBL" id="EOA15165.1"/>
    </source>
</evidence>
<keyword evidence="2" id="KW-0560">Oxidoreductase</keyword>
<dbReference type="AlphaFoldDB" id="R0GS45"/>
<dbReference type="PANTHER" id="PTHR24320:SF278">
    <property type="entry name" value="3-OXOACYL-[ACYL-CARRIER-PROTEIN] REDUCTASE"/>
    <property type="match status" value="1"/>
</dbReference>
<accession>R0GS45</accession>